<dbReference type="GO" id="GO:0000155">
    <property type="term" value="F:phosphorelay sensor kinase activity"/>
    <property type="evidence" value="ECO:0007669"/>
    <property type="project" value="InterPro"/>
</dbReference>
<dbReference type="STRING" id="446471.Xcel_0240"/>
<organism evidence="11 12">
    <name type="scientific">Xylanimonas cellulosilytica (strain DSM 15894 / JCM 12276 / CECT 5975 / KCTC 9989 / LMG 20990 / NBRC 107835 / XIL07)</name>
    <dbReference type="NCBI Taxonomy" id="446471"/>
    <lineage>
        <taxon>Bacteria</taxon>
        <taxon>Bacillati</taxon>
        <taxon>Actinomycetota</taxon>
        <taxon>Actinomycetes</taxon>
        <taxon>Micrococcales</taxon>
        <taxon>Promicromonosporaceae</taxon>
        <taxon>Xylanimonas</taxon>
    </lineage>
</organism>
<evidence type="ECO:0000256" key="9">
    <source>
        <dbReference type="SAM" id="Phobius"/>
    </source>
</evidence>
<dbReference type="Gene3D" id="3.30.565.10">
    <property type="entry name" value="Histidine kinase-like ATPase, C-terminal domain"/>
    <property type="match status" value="1"/>
</dbReference>
<gene>
    <name evidence="11" type="ordered locus">Xcel_0240</name>
</gene>
<dbReference type="Gene3D" id="1.20.5.1930">
    <property type="match status" value="1"/>
</dbReference>
<keyword evidence="4" id="KW-0808">Transferase</keyword>
<feature type="transmembrane region" description="Helical" evidence="9">
    <location>
        <begin position="12"/>
        <end position="29"/>
    </location>
</feature>
<keyword evidence="12" id="KW-1185">Reference proteome</keyword>
<dbReference type="Proteomes" id="UP000002255">
    <property type="component" value="Chromosome"/>
</dbReference>
<dbReference type="InterPro" id="IPR011712">
    <property type="entry name" value="Sig_transdc_His_kin_sub3_dim/P"/>
</dbReference>
<dbReference type="SUPFAM" id="SSF55874">
    <property type="entry name" value="ATPase domain of HSP90 chaperone/DNA topoisomerase II/histidine kinase"/>
    <property type="match status" value="1"/>
</dbReference>
<keyword evidence="9" id="KW-1133">Transmembrane helix</keyword>
<evidence type="ECO:0000256" key="2">
    <source>
        <dbReference type="ARBA" id="ARBA00012438"/>
    </source>
</evidence>
<dbReference type="eggNOG" id="COG4585">
    <property type="taxonomic scope" value="Bacteria"/>
</dbReference>
<dbReference type="PANTHER" id="PTHR24421:SF10">
    <property type="entry name" value="NITRATE_NITRITE SENSOR PROTEIN NARQ"/>
    <property type="match status" value="1"/>
</dbReference>
<keyword evidence="3" id="KW-0597">Phosphoprotein</keyword>
<reference evidence="12" key="1">
    <citation type="submission" date="2009-11" db="EMBL/GenBank/DDBJ databases">
        <title>The complete chromosome of Xylanimonas cellulosilytica DSM 15894.</title>
        <authorList>
            <consortium name="US DOE Joint Genome Institute (JGI-PGF)"/>
            <person name="Lucas S."/>
            <person name="Copeland A."/>
            <person name="Lapidus A."/>
            <person name="Glavina del Rio T."/>
            <person name="Dalin E."/>
            <person name="Tice H."/>
            <person name="Bruce D."/>
            <person name="Goodwin L."/>
            <person name="Pitluck S."/>
            <person name="Kyrpides N."/>
            <person name="Mavromatis K."/>
            <person name="Ivanova N."/>
            <person name="Mikhailova N."/>
            <person name="Foster B."/>
            <person name="Clum A."/>
            <person name="Brettin T."/>
            <person name="Detter J.C."/>
            <person name="Han C."/>
            <person name="Larimer F."/>
            <person name="Land M."/>
            <person name="Hauser L."/>
            <person name="Markowitz V."/>
            <person name="Cheng J.F."/>
            <person name="Hugenholtz P."/>
            <person name="Woyke T."/>
            <person name="Wu D."/>
            <person name="Gehrich-Schroeter G."/>
            <person name="Schneider S."/>
            <person name="Pukall S.R."/>
            <person name="Klenk H.P."/>
            <person name="Eisen J.A."/>
        </authorList>
    </citation>
    <scope>NUCLEOTIDE SEQUENCE [LARGE SCALE GENOMIC DNA]</scope>
    <source>
        <strain evidence="12">DSM 15894 / CECT 5975 / LMG 20990 / XIL07</strain>
    </source>
</reference>
<dbReference type="AlphaFoldDB" id="D1BUN8"/>
<feature type="transmembrane region" description="Helical" evidence="9">
    <location>
        <begin position="102"/>
        <end position="119"/>
    </location>
</feature>
<sequence>MPVSGSAPMRIYFWLGLAVAGLGVVQLLADRSADDAPVVLVAALACGASVALLPRALLWATLGVAVSVVSMVVVIEVPVFASFLAAMVASFTLALYAERRQALIGVAIVLATVVVVAVPEMRASSEGAFGLVYPVFYFGGSATIGWLSRQRAKYTQSLQDFAASLERERHQQAALAAAAERERLARDLHDVVSHGVSLMVVQAEAAREVIGARPEAAANALETIADTGRAAMEDLHRMLGVLRDESTDLGPLAVRMRAAGIDVRLQVDPAWHSWDEPVRAALFRVAQEAITNTLRHAEGASEVSIQASTAEGAAVLEVRDDGTGTTEESTGLGSGLSGLRDRIAALGGRLDAAKSDGGFAVRATVPLGRS</sequence>
<dbReference type="InterPro" id="IPR005467">
    <property type="entry name" value="His_kinase_dom"/>
</dbReference>
<evidence type="ECO:0000256" key="1">
    <source>
        <dbReference type="ARBA" id="ARBA00000085"/>
    </source>
</evidence>
<feature type="transmembrane region" description="Helical" evidence="9">
    <location>
        <begin position="64"/>
        <end position="95"/>
    </location>
</feature>
<dbReference type="InterPro" id="IPR036890">
    <property type="entry name" value="HATPase_C_sf"/>
</dbReference>
<dbReference type="SMART" id="SM00387">
    <property type="entry name" value="HATPase_c"/>
    <property type="match status" value="1"/>
</dbReference>
<keyword evidence="6 11" id="KW-0418">Kinase</keyword>
<evidence type="ECO:0000256" key="4">
    <source>
        <dbReference type="ARBA" id="ARBA00022679"/>
    </source>
</evidence>
<dbReference type="GO" id="GO:0046983">
    <property type="term" value="F:protein dimerization activity"/>
    <property type="evidence" value="ECO:0007669"/>
    <property type="project" value="InterPro"/>
</dbReference>
<dbReference type="EC" id="2.7.13.3" evidence="2"/>
<dbReference type="Pfam" id="PF07730">
    <property type="entry name" value="HisKA_3"/>
    <property type="match status" value="1"/>
</dbReference>
<dbReference type="InterPro" id="IPR050482">
    <property type="entry name" value="Sensor_HK_TwoCompSys"/>
</dbReference>
<dbReference type="GO" id="GO:0016020">
    <property type="term" value="C:membrane"/>
    <property type="evidence" value="ECO:0007669"/>
    <property type="project" value="InterPro"/>
</dbReference>
<dbReference type="HOGENOM" id="CLU_000445_20_1_11"/>
<comment type="catalytic activity">
    <reaction evidence="1">
        <text>ATP + protein L-histidine = ADP + protein N-phospho-L-histidine.</text>
        <dbReference type="EC" id="2.7.13.3"/>
    </reaction>
</comment>
<name>D1BUN8_XYLCX</name>
<feature type="domain" description="Histidine kinase" evidence="10">
    <location>
        <begin position="282"/>
        <end position="369"/>
    </location>
</feature>
<evidence type="ECO:0000313" key="12">
    <source>
        <dbReference type="Proteomes" id="UP000002255"/>
    </source>
</evidence>
<dbReference type="CDD" id="cd16917">
    <property type="entry name" value="HATPase_UhpB-NarQ-NarX-like"/>
    <property type="match status" value="1"/>
</dbReference>
<keyword evidence="5" id="KW-0547">Nucleotide-binding</keyword>
<evidence type="ECO:0000313" key="11">
    <source>
        <dbReference type="EMBL" id="ACZ29279.1"/>
    </source>
</evidence>
<evidence type="ECO:0000256" key="7">
    <source>
        <dbReference type="ARBA" id="ARBA00022840"/>
    </source>
</evidence>
<accession>D1BUN8</accession>
<keyword evidence="9" id="KW-0812">Transmembrane</keyword>
<dbReference type="InterPro" id="IPR003594">
    <property type="entry name" value="HATPase_dom"/>
</dbReference>
<keyword evidence="8" id="KW-0902">Two-component regulatory system</keyword>
<evidence type="ECO:0000256" key="6">
    <source>
        <dbReference type="ARBA" id="ARBA00022777"/>
    </source>
</evidence>
<keyword evidence="7" id="KW-0067">ATP-binding</keyword>
<reference evidence="11 12" key="2">
    <citation type="journal article" date="2010" name="Stand. Genomic Sci.">
        <title>Complete genome sequence of Xylanimonas cellulosilytica type strain (XIL07).</title>
        <authorList>
            <person name="Foster B."/>
            <person name="Pukall R."/>
            <person name="Abt B."/>
            <person name="Nolan M."/>
            <person name="Glavina Del Rio T."/>
            <person name="Chen F."/>
            <person name="Lucas S."/>
            <person name="Tice H."/>
            <person name="Pitluck S."/>
            <person name="Cheng J.-F."/>
            <person name="Chertkov O."/>
            <person name="Brettin T."/>
            <person name="Han C."/>
            <person name="Detter J.C."/>
            <person name="Bruce D."/>
            <person name="Goodwin L."/>
            <person name="Ivanova N."/>
            <person name="Mavromatis K."/>
            <person name="Pati A."/>
            <person name="Mikhailova N."/>
            <person name="Chen A."/>
            <person name="Palaniappan K."/>
            <person name="Land M."/>
            <person name="Hauser L."/>
            <person name="Chang Y.-J."/>
            <person name="Jeffries C.D."/>
            <person name="Chain P."/>
            <person name="Rohde M."/>
            <person name="Goeker M."/>
            <person name="Bristow J."/>
            <person name="Eisen J.A."/>
            <person name="Markowitz V."/>
            <person name="Hugenholtz P."/>
            <person name="Kyrpides N.C."/>
            <person name="Klenk H.-P."/>
            <person name="Lapidus A."/>
        </authorList>
    </citation>
    <scope>NUCLEOTIDE SEQUENCE [LARGE SCALE GENOMIC DNA]</scope>
    <source>
        <strain evidence="12">DSM 15894 / CECT 5975 / LMG 20990 / XIL07</strain>
    </source>
</reference>
<dbReference type="RefSeq" id="WP_012877024.1">
    <property type="nucleotide sequence ID" value="NC_013530.1"/>
</dbReference>
<evidence type="ECO:0000256" key="8">
    <source>
        <dbReference type="ARBA" id="ARBA00023012"/>
    </source>
</evidence>
<keyword evidence="9" id="KW-0472">Membrane</keyword>
<evidence type="ECO:0000256" key="5">
    <source>
        <dbReference type="ARBA" id="ARBA00022741"/>
    </source>
</evidence>
<dbReference type="EMBL" id="CP001821">
    <property type="protein sequence ID" value="ACZ29279.1"/>
    <property type="molecule type" value="Genomic_DNA"/>
</dbReference>
<dbReference type="Pfam" id="PF02518">
    <property type="entry name" value="HATPase_c"/>
    <property type="match status" value="1"/>
</dbReference>
<proteinExistence type="predicted"/>
<dbReference type="KEGG" id="xce:Xcel_0240"/>
<dbReference type="PANTHER" id="PTHR24421">
    <property type="entry name" value="NITRATE/NITRITE SENSOR PROTEIN NARX-RELATED"/>
    <property type="match status" value="1"/>
</dbReference>
<feature type="transmembrane region" description="Helical" evidence="9">
    <location>
        <begin position="36"/>
        <end position="58"/>
    </location>
</feature>
<dbReference type="PROSITE" id="PS50109">
    <property type="entry name" value="HIS_KIN"/>
    <property type="match status" value="1"/>
</dbReference>
<evidence type="ECO:0000256" key="3">
    <source>
        <dbReference type="ARBA" id="ARBA00022553"/>
    </source>
</evidence>
<dbReference type="GO" id="GO:0005524">
    <property type="term" value="F:ATP binding"/>
    <property type="evidence" value="ECO:0007669"/>
    <property type="project" value="UniProtKB-KW"/>
</dbReference>
<feature type="transmembrane region" description="Helical" evidence="9">
    <location>
        <begin position="131"/>
        <end position="148"/>
    </location>
</feature>
<evidence type="ECO:0000259" key="10">
    <source>
        <dbReference type="PROSITE" id="PS50109"/>
    </source>
</evidence>
<protein>
    <recommendedName>
        <fullName evidence="2">histidine kinase</fullName>
        <ecNumber evidence="2">2.7.13.3</ecNumber>
    </recommendedName>
</protein>